<reference evidence="4 5" key="1">
    <citation type="submission" date="2015-09" db="EMBL/GenBank/DDBJ databases">
        <authorList>
            <consortium name="Pathogen Informatics"/>
        </authorList>
    </citation>
    <scope>NUCLEOTIDE SEQUENCE [LARGE SCALE GENOMIC DNA]</scope>
    <source>
        <strain evidence="2 4">2789STDY5608837</strain>
        <strain evidence="3 5">2789STDY5834921</strain>
    </source>
</reference>
<name>A0A174II96_9FIRM</name>
<feature type="transmembrane region" description="Helical" evidence="1">
    <location>
        <begin position="7"/>
        <end position="24"/>
    </location>
</feature>
<dbReference type="PANTHER" id="PTHR10790">
    <property type="entry name" value="TPR-DOMAIN CONTAINING PROTEIN"/>
    <property type="match status" value="1"/>
</dbReference>
<proteinExistence type="predicted"/>
<dbReference type="PANTHER" id="PTHR10790:SF51">
    <property type="entry name" value="TETRATRICOPEPTIDE REPEAT PROTEIN"/>
    <property type="match status" value="1"/>
</dbReference>
<keyword evidence="1" id="KW-1133">Transmembrane helix</keyword>
<feature type="transmembrane region" description="Helical" evidence="1">
    <location>
        <begin position="132"/>
        <end position="151"/>
    </location>
</feature>
<protein>
    <submittedName>
        <fullName evidence="2">Chlor_Arch_YYY domain</fullName>
    </submittedName>
</protein>
<feature type="transmembrane region" description="Helical" evidence="1">
    <location>
        <begin position="479"/>
        <end position="501"/>
    </location>
</feature>
<feature type="transmembrane region" description="Helical" evidence="1">
    <location>
        <begin position="313"/>
        <end position="333"/>
    </location>
</feature>
<feature type="transmembrane region" description="Helical" evidence="1">
    <location>
        <begin position="207"/>
        <end position="228"/>
    </location>
</feature>
<feature type="transmembrane region" description="Helical" evidence="1">
    <location>
        <begin position="30"/>
        <end position="49"/>
    </location>
</feature>
<feature type="transmembrane region" description="Helical" evidence="1">
    <location>
        <begin position="521"/>
        <end position="540"/>
    </location>
</feature>
<dbReference type="Pfam" id="PF10060">
    <property type="entry name" value="DUF2298"/>
    <property type="match status" value="2"/>
</dbReference>
<dbReference type="Proteomes" id="UP000095409">
    <property type="component" value="Unassembled WGS sequence"/>
</dbReference>
<feature type="transmembrane region" description="Helical" evidence="1">
    <location>
        <begin position="249"/>
        <end position="273"/>
    </location>
</feature>
<accession>A0A174II96</accession>
<feature type="transmembrane region" description="Helical" evidence="1">
    <location>
        <begin position="342"/>
        <end position="359"/>
    </location>
</feature>
<feature type="transmembrane region" description="Helical" evidence="1">
    <location>
        <begin position="566"/>
        <end position="591"/>
    </location>
</feature>
<evidence type="ECO:0000313" key="3">
    <source>
        <dbReference type="EMBL" id="CUP87925.1"/>
    </source>
</evidence>
<dbReference type="EMBL" id="CZBA01000020">
    <property type="protein sequence ID" value="CUP87925.1"/>
    <property type="molecule type" value="Genomic_DNA"/>
</dbReference>
<dbReference type="Proteomes" id="UP000095413">
    <property type="component" value="Unassembled WGS sequence"/>
</dbReference>
<evidence type="ECO:0000313" key="2">
    <source>
        <dbReference type="EMBL" id="CUO84669.1"/>
    </source>
</evidence>
<evidence type="ECO:0000256" key="1">
    <source>
        <dbReference type="SAM" id="Phobius"/>
    </source>
</evidence>
<feature type="transmembrane region" description="Helical" evidence="1">
    <location>
        <begin position="435"/>
        <end position="458"/>
    </location>
</feature>
<dbReference type="InterPro" id="IPR018746">
    <property type="entry name" value="DUF2298"/>
</dbReference>
<dbReference type="EMBL" id="CYZD01000036">
    <property type="protein sequence ID" value="CUO84669.1"/>
    <property type="molecule type" value="Genomic_DNA"/>
</dbReference>
<evidence type="ECO:0000313" key="5">
    <source>
        <dbReference type="Proteomes" id="UP000095413"/>
    </source>
</evidence>
<keyword evidence="1" id="KW-0472">Membrane</keyword>
<sequence length="748" mass="85452">MKIKRNYLIKIAPAVLLVVGAYWLLGSDFFTFLIWWEMICLLGLVFMPVTSRIFRGFDDNGWMFSKVLAVAVCGYVQWLLACLKITPFTGMTCVIITVICCLGSILYGIKCKNRITNSLPWEQTTLVYREEILFFLVFLFWTYLAGFHPAAHGTEKYMDFGFMQSMMRSTTLPAQDMWFAGKSFNYYYGGQYLAVFLTKLTGTSVEITYNLMRTMVAAFAFVLPFSLVRQMLKDKLRTGRKWSLDLGGILAGMAVSMSGNFHYIIYGIILRLLKIKTDYWFPSSTRYIGFDPAVTGDETIHEFPSYSFVLGDLHAHVINVFLVLTVLGILYSWMKTNSGKSWRQKEIGLLGLLLGMFLFSNTWDFMIYYVVICGTLLLGNLKRYSSDPFISQALKWSVIQWGELLSAAFLASLPFHLSFENVMVQGIGIVKIHTAFYQFCVLWAFPLLVCVLFVIGILKKIRTFPDKKIRSFFSNVKYPDLYGLVLVLCAMGLIFIPEIVYVRDIYEKTAPRANTMFKLTYQAYIMFGIMMAYILVSFTVTRIKRCNGADNAVICKGLLRCPRRQVLTGIIVILLLISTCGYLENATIHWFGGFPKRSAYQTLNATNYLENAIPDDAAGIRWLNDNVNGQPVVLEASGDSYKDYDNRVSAMTGLSTVLGWYVHEWLWRNNLEEENQRKEDVQTIYTSSNAEQIKSLIEKYKISYLFIGSCEVEKYGEINSEFLTSLGKVVFRQGETMIIEVFDGERGD</sequence>
<dbReference type="NCBIfam" id="TIGR03662">
    <property type="entry name" value="Chlor_Arch_YYY"/>
    <property type="match status" value="1"/>
</dbReference>
<evidence type="ECO:0000313" key="4">
    <source>
        <dbReference type="Proteomes" id="UP000095409"/>
    </source>
</evidence>
<organism evidence="2 4">
    <name type="scientific">Blautia obeum</name>
    <dbReference type="NCBI Taxonomy" id="40520"/>
    <lineage>
        <taxon>Bacteria</taxon>
        <taxon>Bacillati</taxon>
        <taxon>Bacillota</taxon>
        <taxon>Clostridia</taxon>
        <taxon>Lachnospirales</taxon>
        <taxon>Lachnospiraceae</taxon>
        <taxon>Blautia</taxon>
    </lineage>
</organism>
<dbReference type="RefSeq" id="WP_055056686.1">
    <property type="nucleotide sequence ID" value="NZ_CABJDZ010000006.1"/>
</dbReference>
<keyword evidence="1" id="KW-0812">Transmembrane</keyword>
<feature type="transmembrane region" description="Helical" evidence="1">
    <location>
        <begin position="87"/>
        <end position="109"/>
    </location>
</feature>
<dbReference type="AlphaFoldDB" id="A0A174II96"/>
<gene>
    <name evidence="2" type="ORF">ERS852394_03159</name>
    <name evidence="3" type="ORF">ERS852533_02875</name>
</gene>
<feature type="transmembrane region" description="Helical" evidence="1">
    <location>
        <begin position="61"/>
        <end position="81"/>
    </location>
</feature>